<organism evidence="1 2">
    <name type="scientific">Ephemerocybe angulata</name>
    <dbReference type="NCBI Taxonomy" id="980116"/>
    <lineage>
        <taxon>Eukaryota</taxon>
        <taxon>Fungi</taxon>
        <taxon>Dikarya</taxon>
        <taxon>Basidiomycota</taxon>
        <taxon>Agaricomycotina</taxon>
        <taxon>Agaricomycetes</taxon>
        <taxon>Agaricomycetidae</taxon>
        <taxon>Agaricales</taxon>
        <taxon>Agaricineae</taxon>
        <taxon>Psathyrellaceae</taxon>
        <taxon>Ephemerocybe</taxon>
    </lineage>
</organism>
<dbReference type="Proteomes" id="UP000521943">
    <property type="component" value="Unassembled WGS sequence"/>
</dbReference>
<comment type="caution">
    <text evidence="1">The sequence shown here is derived from an EMBL/GenBank/DDBJ whole genome shotgun (WGS) entry which is preliminary data.</text>
</comment>
<gene>
    <name evidence="1" type="ORF">DFP72DRAFT_1049768</name>
</gene>
<accession>A0A8H6HJW5</accession>
<protein>
    <submittedName>
        <fullName evidence="1">Uncharacterized protein</fullName>
    </submittedName>
</protein>
<evidence type="ECO:0000313" key="1">
    <source>
        <dbReference type="EMBL" id="KAF6748094.1"/>
    </source>
</evidence>
<evidence type="ECO:0000313" key="2">
    <source>
        <dbReference type="Proteomes" id="UP000521943"/>
    </source>
</evidence>
<sequence>MAGVLSWRILQLAVGAAIAMIWMTSKDLYPYHLERKREEASICQMANIEMGALEIKKPAGCIRNKTMRVKEAKMGRLVQKQRSNITGAGREPYLHKYTLRTLQSMERTAPNSP</sequence>
<keyword evidence="2" id="KW-1185">Reference proteome</keyword>
<dbReference type="AlphaFoldDB" id="A0A8H6HJW5"/>
<name>A0A8H6HJW5_9AGAR</name>
<dbReference type="EMBL" id="JACGCI010000074">
    <property type="protein sequence ID" value="KAF6748094.1"/>
    <property type="molecule type" value="Genomic_DNA"/>
</dbReference>
<reference evidence="1 2" key="1">
    <citation type="submission" date="2020-07" db="EMBL/GenBank/DDBJ databases">
        <title>Comparative genomics of pyrophilous fungi reveals a link between fire events and developmental genes.</title>
        <authorList>
            <consortium name="DOE Joint Genome Institute"/>
            <person name="Steindorff A.S."/>
            <person name="Carver A."/>
            <person name="Calhoun S."/>
            <person name="Stillman K."/>
            <person name="Liu H."/>
            <person name="Lipzen A."/>
            <person name="Pangilinan J."/>
            <person name="Labutti K."/>
            <person name="Bruns T.D."/>
            <person name="Grigoriev I.V."/>
        </authorList>
    </citation>
    <scope>NUCLEOTIDE SEQUENCE [LARGE SCALE GENOMIC DNA]</scope>
    <source>
        <strain evidence="1 2">CBS 144469</strain>
    </source>
</reference>
<proteinExistence type="predicted"/>